<evidence type="ECO:0000313" key="2">
    <source>
        <dbReference type="Proteomes" id="UP001215533"/>
    </source>
</evidence>
<protein>
    <submittedName>
        <fullName evidence="1">Minor capsid protein</fullName>
    </submittedName>
</protein>
<reference evidence="1" key="1">
    <citation type="submission" date="2023-02" db="EMBL/GenBank/DDBJ databases">
        <title>Complete genome sequence of Lactobacillus curvatus CACC879 isolated from Pig feces.</title>
        <authorList>
            <person name="Park S."/>
            <person name="Park M.A."/>
            <person name="Kim D.-H."/>
            <person name="Kim Y."/>
        </authorList>
    </citation>
    <scope>NUCLEOTIDE SEQUENCE</scope>
    <source>
        <strain evidence="1">CACC879</strain>
    </source>
</reference>
<dbReference type="NCBIfam" id="TIGR01641">
    <property type="entry name" value="phageSPP1_gp7"/>
    <property type="match status" value="1"/>
</dbReference>
<accession>A0AAJ5RG36</accession>
<sequence>MGRNDYWLKREQKWIKKQLQDDALINKKIELQLNRALVNIQKDIANYYAAYAKSQNISLADAMTKVKQFDVKAFEATAKQMVENKDFSALANERLKLYNATMRINQLEYLKSQVGMELVDANSNIEKIMGNKLTSAYQDEVKRQAGILNKHRLNDVKGAVNSVVNASFQGATWSQRIWANNDNLKSRLEQLLTKSMVQGINPKVLARDLSDQFKKEFNNSRYMAERLMRTETARVQDEAQRRSFEKNGIEYVVWVNEPDACENCIDIANANDGIYPLNKVPGIPVHANCRCSKAAYVPKKGDTADYIF</sequence>
<dbReference type="InterPro" id="IPR006528">
    <property type="entry name" value="Phage_head_morphogenesis_dom"/>
</dbReference>
<organism evidence="1 2">
    <name type="scientific">Latilactobacillus curvatus</name>
    <name type="common">Lactobacillus curvatus</name>
    <dbReference type="NCBI Taxonomy" id="28038"/>
    <lineage>
        <taxon>Bacteria</taxon>
        <taxon>Bacillati</taxon>
        <taxon>Bacillota</taxon>
        <taxon>Bacilli</taxon>
        <taxon>Lactobacillales</taxon>
        <taxon>Lactobacillaceae</taxon>
        <taxon>Latilactobacillus</taxon>
    </lineage>
</organism>
<gene>
    <name evidence="1" type="ORF">PSR33_05690</name>
</gene>
<name>A0AAJ5RG36_LATCU</name>
<evidence type="ECO:0000313" key="1">
    <source>
        <dbReference type="EMBL" id="WDC91679.1"/>
    </source>
</evidence>
<proteinExistence type="predicted"/>
<dbReference type="AlphaFoldDB" id="A0AAJ5RG36"/>
<dbReference type="Proteomes" id="UP001215533">
    <property type="component" value="Chromosome"/>
</dbReference>
<dbReference type="EMBL" id="CP117683">
    <property type="protein sequence ID" value="WDC91679.1"/>
    <property type="molecule type" value="Genomic_DNA"/>
</dbReference>